<dbReference type="Proteomes" id="UP000230750">
    <property type="component" value="Unassembled WGS sequence"/>
</dbReference>
<dbReference type="GO" id="GO:0038023">
    <property type="term" value="F:signaling receptor activity"/>
    <property type="evidence" value="ECO:0007669"/>
    <property type="project" value="TreeGrafter"/>
</dbReference>
<evidence type="ECO:0000313" key="9">
    <source>
        <dbReference type="EMBL" id="PIK45064.1"/>
    </source>
</evidence>
<proteinExistence type="predicted"/>
<evidence type="ECO:0000256" key="2">
    <source>
        <dbReference type="ARBA" id="ARBA00022692"/>
    </source>
</evidence>
<evidence type="ECO:0000256" key="3">
    <source>
        <dbReference type="ARBA" id="ARBA00022729"/>
    </source>
</evidence>
<comment type="subcellular location">
    <subcellularLocation>
        <location evidence="1">Membrane</location>
        <topology evidence="1">Single-pass type I membrane protein</topology>
    </subcellularLocation>
</comment>
<dbReference type="GO" id="GO:0007165">
    <property type="term" value="P:signal transduction"/>
    <property type="evidence" value="ECO:0007669"/>
    <property type="project" value="TreeGrafter"/>
</dbReference>
<dbReference type="Pfam" id="PF01094">
    <property type="entry name" value="ANF_receptor"/>
    <property type="match status" value="1"/>
</dbReference>
<accession>A0A2G8KAN6</accession>
<name>A0A2G8KAN6_STIJA</name>
<dbReference type="GO" id="GO:0016020">
    <property type="term" value="C:membrane"/>
    <property type="evidence" value="ECO:0007669"/>
    <property type="project" value="UniProtKB-SubCell"/>
</dbReference>
<keyword evidence="5" id="KW-0472">Membrane</keyword>
<dbReference type="STRING" id="307972.A0A2G8KAN6"/>
<keyword evidence="3" id="KW-0732">Signal</keyword>
<gene>
    <name evidence="9" type="ORF">BSL78_18050</name>
</gene>
<dbReference type="InterPro" id="IPR028082">
    <property type="entry name" value="Peripla_BP_I"/>
</dbReference>
<keyword evidence="2" id="KW-0812">Transmembrane</keyword>
<dbReference type="InterPro" id="IPR001170">
    <property type="entry name" value="ANPR/GUC"/>
</dbReference>
<protein>
    <recommendedName>
        <fullName evidence="8">Receptor ligand binding region domain-containing protein</fullName>
    </recommendedName>
</protein>
<keyword evidence="4" id="KW-1133">Transmembrane helix</keyword>
<keyword evidence="6" id="KW-0675">Receptor</keyword>
<dbReference type="InterPro" id="IPR052612">
    <property type="entry name" value="ANP_Clearance_Receptor"/>
</dbReference>
<evidence type="ECO:0000259" key="8">
    <source>
        <dbReference type="Pfam" id="PF01094"/>
    </source>
</evidence>
<comment type="caution">
    <text evidence="9">The sequence shown here is derived from an EMBL/GenBank/DDBJ whole genome shotgun (WGS) entry which is preliminary data.</text>
</comment>
<dbReference type="PANTHER" id="PTHR44755:SF8">
    <property type="entry name" value="RECEPTOR LIGAND BINDING REGION DOMAIN-CONTAINING PROTEIN"/>
    <property type="match status" value="1"/>
</dbReference>
<evidence type="ECO:0000313" key="10">
    <source>
        <dbReference type="Proteomes" id="UP000230750"/>
    </source>
</evidence>
<sequence>MLGALDAGYLDGYHVFITVDVVDDAYIGANTFMGDDGRDDEANMAFDALFNVHIRKPKTELYAEFERKVREKTALPPFNNHIDDNTEVDVHAGPLFDAVLMYANALQKTLDEGYTIEDGLRIAQNMRDLNFEGIDRMVYIDENGDRNPDYSLQDHIDYDFHDFAHYEEATGNLSIITPPRWPSGLATPQETPQCGWDGEFCEVNPYVSSFLS</sequence>
<dbReference type="PANTHER" id="PTHR44755">
    <property type="entry name" value="NATRIURETIC PEPTIDE RECEPTOR 3-RELATED"/>
    <property type="match status" value="1"/>
</dbReference>
<dbReference type="CDD" id="cd06352">
    <property type="entry name" value="PBP1_NPR_GC-like"/>
    <property type="match status" value="1"/>
</dbReference>
<organism evidence="9 10">
    <name type="scientific">Stichopus japonicus</name>
    <name type="common">Sea cucumber</name>
    <dbReference type="NCBI Taxonomy" id="307972"/>
    <lineage>
        <taxon>Eukaryota</taxon>
        <taxon>Metazoa</taxon>
        <taxon>Echinodermata</taxon>
        <taxon>Eleutherozoa</taxon>
        <taxon>Echinozoa</taxon>
        <taxon>Holothuroidea</taxon>
        <taxon>Aspidochirotacea</taxon>
        <taxon>Aspidochirotida</taxon>
        <taxon>Stichopodidae</taxon>
        <taxon>Apostichopus</taxon>
    </lineage>
</organism>
<reference evidence="9 10" key="1">
    <citation type="journal article" date="2017" name="PLoS Biol.">
        <title>The sea cucumber genome provides insights into morphological evolution and visceral regeneration.</title>
        <authorList>
            <person name="Zhang X."/>
            <person name="Sun L."/>
            <person name="Yuan J."/>
            <person name="Sun Y."/>
            <person name="Gao Y."/>
            <person name="Zhang L."/>
            <person name="Li S."/>
            <person name="Dai H."/>
            <person name="Hamel J.F."/>
            <person name="Liu C."/>
            <person name="Yu Y."/>
            <person name="Liu S."/>
            <person name="Lin W."/>
            <person name="Guo K."/>
            <person name="Jin S."/>
            <person name="Xu P."/>
            <person name="Storey K.B."/>
            <person name="Huan P."/>
            <person name="Zhang T."/>
            <person name="Zhou Y."/>
            <person name="Zhang J."/>
            <person name="Lin C."/>
            <person name="Li X."/>
            <person name="Xing L."/>
            <person name="Huo D."/>
            <person name="Sun M."/>
            <person name="Wang L."/>
            <person name="Mercier A."/>
            <person name="Li F."/>
            <person name="Yang H."/>
            <person name="Xiang J."/>
        </authorList>
    </citation>
    <scope>NUCLEOTIDE SEQUENCE [LARGE SCALE GENOMIC DNA]</scope>
    <source>
        <strain evidence="9">Shaxun</strain>
        <tissue evidence="9">Muscle</tissue>
    </source>
</reference>
<feature type="domain" description="Receptor ligand binding region" evidence="8">
    <location>
        <begin position="6"/>
        <end position="152"/>
    </location>
</feature>
<dbReference type="GO" id="GO:0017046">
    <property type="term" value="F:peptide hormone binding"/>
    <property type="evidence" value="ECO:0007669"/>
    <property type="project" value="TreeGrafter"/>
</dbReference>
<evidence type="ECO:0000256" key="7">
    <source>
        <dbReference type="ARBA" id="ARBA00023180"/>
    </source>
</evidence>
<dbReference type="AlphaFoldDB" id="A0A2G8KAN6"/>
<keyword evidence="7" id="KW-0325">Glycoprotein</keyword>
<keyword evidence="10" id="KW-1185">Reference proteome</keyword>
<dbReference type="OrthoDB" id="10065192at2759"/>
<dbReference type="SUPFAM" id="SSF53822">
    <property type="entry name" value="Periplasmic binding protein-like I"/>
    <property type="match status" value="1"/>
</dbReference>
<evidence type="ECO:0000256" key="4">
    <source>
        <dbReference type="ARBA" id="ARBA00022989"/>
    </source>
</evidence>
<evidence type="ECO:0000256" key="5">
    <source>
        <dbReference type="ARBA" id="ARBA00023136"/>
    </source>
</evidence>
<dbReference type="InterPro" id="IPR001828">
    <property type="entry name" value="ANF_lig-bd_rcpt"/>
</dbReference>
<evidence type="ECO:0000256" key="1">
    <source>
        <dbReference type="ARBA" id="ARBA00004479"/>
    </source>
</evidence>
<dbReference type="Gene3D" id="3.40.50.2300">
    <property type="match status" value="1"/>
</dbReference>
<dbReference type="EMBL" id="MRZV01000736">
    <property type="protein sequence ID" value="PIK45064.1"/>
    <property type="molecule type" value="Genomic_DNA"/>
</dbReference>
<evidence type="ECO:0000256" key="6">
    <source>
        <dbReference type="ARBA" id="ARBA00023170"/>
    </source>
</evidence>
<dbReference type="PRINTS" id="PR00255">
    <property type="entry name" value="NATPEPTIDER"/>
</dbReference>